<organism evidence="3">
    <name type="scientific">marine metagenome</name>
    <dbReference type="NCBI Taxonomy" id="408172"/>
    <lineage>
        <taxon>unclassified sequences</taxon>
        <taxon>metagenomes</taxon>
        <taxon>ecological metagenomes</taxon>
    </lineage>
</organism>
<feature type="domain" description="AB hydrolase-1" evidence="2">
    <location>
        <begin position="36"/>
        <end position="155"/>
    </location>
</feature>
<feature type="non-terminal residue" evidence="3">
    <location>
        <position position="241"/>
    </location>
</feature>
<evidence type="ECO:0000259" key="2">
    <source>
        <dbReference type="Pfam" id="PF00561"/>
    </source>
</evidence>
<dbReference type="EMBL" id="UINC01138543">
    <property type="protein sequence ID" value="SVD24554.1"/>
    <property type="molecule type" value="Genomic_DNA"/>
</dbReference>
<dbReference type="SUPFAM" id="SSF53474">
    <property type="entry name" value="alpha/beta-Hydrolases"/>
    <property type="match status" value="1"/>
</dbReference>
<accession>A0A382TR42</accession>
<dbReference type="PRINTS" id="PR00412">
    <property type="entry name" value="EPOXHYDRLASE"/>
</dbReference>
<dbReference type="InterPro" id="IPR029058">
    <property type="entry name" value="AB_hydrolase_fold"/>
</dbReference>
<evidence type="ECO:0000256" key="1">
    <source>
        <dbReference type="ARBA" id="ARBA00022801"/>
    </source>
</evidence>
<dbReference type="Gene3D" id="3.40.50.1820">
    <property type="entry name" value="alpha/beta hydrolase"/>
    <property type="match status" value="1"/>
</dbReference>
<dbReference type="PANTHER" id="PTHR43329">
    <property type="entry name" value="EPOXIDE HYDROLASE"/>
    <property type="match status" value="1"/>
</dbReference>
<proteinExistence type="predicted"/>
<dbReference type="AlphaFoldDB" id="A0A382TR42"/>
<name>A0A382TR42_9ZZZZ</name>
<evidence type="ECO:0000313" key="3">
    <source>
        <dbReference type="EMBL" id="SVD24554.1"/>
    </source>
</evidence>
<gene>
    <name evidence="3" type="ORF">METZ01_LOCUS377408</name>
</gene>
<keyword evidence="1" id="KW-0378">Hydrolase</keyword>
<protein>
    <recommendedName>
        <fullName evidence="2">AB hydrolase-1 domain-containing protein</fullName>
    </recommendedName>
</protein>
<dbReference type="InterPro" id="IPR000073">
    <property type="entry name" value="AB_hydrolase_1"/>
</dbReference>
<dbReference type="Pfam" id="PF00561">
    <property type="entry name" value="Abhydrolase_1"/>
    <property type="match status" value="1"/>
</dbReference>
<dbReference type="GO" id="GO:0016787">
    <property type="term" value="F:hydrolase activity"/>
    <property type="evidence" value="ECO:0007669"/>
    <property type="project" value="UniProtKB-KW"/>
</dbReference>
<sequence>MTPGDSLDSRIETVMVEANGIKFEVDTCGQGDCLALCLHGFPEHSVSWRYQIPVLAALGYKVWAPNLRGYGNSEAPSELKAYSLEVLMQDVASLIDAAGSREVVLIAHDWGAVIAWHFVMRALRPVSKLVICNVPHPVPAATALANSWGQLKKSWYIFFFQLPWLPEWLMTQNKGGMGQMIAASASHPENFSAEVIDLYDENAARPKNLTAMLNYYRALVRGGGAARQRRLGYPVITVPTL</sequence>
<reference evidence="3" key="1">
    <citation type="submission" date="2018-05" db="EMBL/GenBank/DDBJ databases">
        <authorList>
            <person name="Lanie J.A."/>
            <person name="Ng W.-L."/>
            <person name="Kazmierczak K.M."/>
            <person name="Andrzejewski T.M."/>
            <person name="Davidsen T.M."/>
            <person name="Wayne K.J."/>
            <person name="Tettelin H."/>
            <person name="Glass J.I."/>
            <person name="Rusch D."/>
            <person name="Podicherti R."/>
            <person name="Tsui H.-C.T."/>
            <person name="Winkler M.E."/>
        </authorList>
    </citation>
    <scope>NUCLEOTIDE SEQUENCE</scope>
</reference>
<dbReference type="InterPro" id="IPR000639">
    <property type="entry name" value="Epox_hydrolase-like"/>
</dbReference>